<dbReference type="Gene3D" id="2.60.120.560">
    <property type="entry name" value="Exo-inulinase, domain 1"/>
    <property type="match status" value="1"/>
</dbReference>
<dbReference type="Pfam" id="PF06439">
    <property type="entry name" value="3keto-disac_hyd"/>
    <property type="match status" value="1"/>
</dbReference>
<keyword evidence="6" id="KW-1185">Reference proteome</keyword>
<dbReference type="PANTHER" id="PTHR33546:SF1">
    <property type="entry name" value="LARGE, MULTIFUNCTIONAL SECRETED PROTEIN"/>
    <property type="match status" value="1"/>
</dbReference>
<dbReference type="Gene3D" id="2.120.10.30">
    <property type="entry name" value="TolB, C-terminal domain"/>
    <property type="match status" value="1"/>
</dbReference>
<evidence type="ECO:0000259" key="3">
    <source>
        <dbReference type="PROSITE" id="PS51175"/>
    </source>
</evidence>
<dbReference type="Pfam" id="PF07691">
    <property type="entry name" value="PA14"/>
    <property type="match status" value="1"/>
</dbReference>
<dbReference type="InterPro" id="IPR010496">
    <property type="entry name" value="AL/BT2_dom"/>
</dbReference>
<evidence type="ECO:0000313" key="6">
    <source>
        <dbReference type="Proteomes" id="UP000806528"/>
    </source>
</evidence>
<feature type="signal peptide" evidence="2">
    <location>
        <begin position="1"/>
        <end position="29"/>
    </location>
</feature>
<dbReference type="PROSITE" id="PS51820">
    <property type="entry name" value="PA14"/>
    <property type="match status" value="1"/>
</dbReference>
<comment type="caution">
    <text evidence="5">The sequence shown here is derived from an EMBL/GenBank/DDBJ whole genome shotgun (WGS) entry which is preliminary data.</text>
</comment>
<feature type="chain" id="PRO_5046658135" evidence="2">
    <location>
        <begin position="30"/>
        <end position="996"/>
    </location>
</feature>
<evidence type="ECO:0000256" key="2">
    <source>
        <dbReference type="SAM" id="SignalP"/>
    </source>
</evidence>
<dbReference type="Gene3D" id="2.60.120.260">
    <property type="entry name" value="Galactose-binding domain-like"/>
    <property type="match status" value="1"/>
</dbReference>
<dbReference type="SUPFAM" id="SSF49785">
    <property type="entry name" value="Galactose-binding domain-like"/>
    <property type="match status" value="1"/>
</dbReference>
<evidence type="ECO:0000313" key="5">
    <source>
        <dbReference type="EMBL" id="MBE2997538.1"/>
    </source>
</evidence>
<dbReference type="InterPro" id="IPR005084">
    <property type="entry name" value="CBM6"/>
</dbReference>
<evidence type="ECO:0000259" key="4">
    <source>
        <dbReference type="PROSITE" id="PS51820"/>
    </source>
</evidence>
<dbReference type="PROSITE" id="PS51175">
    <property type="entry name" value="CBM6"/>
    <property type="match status" value="1"/>
</dbReference>
<dbReference type="SUPFAM" id="SSF56988">
    <property type="entry name" value="Anthrax protective antigen"/>
    <property type="match status" value="1"/>
</dbReference>
<dbReference type="CDD" id="cd04083">
    <property type="entry name" value="CBM35_Lmo2446-like"/>
    <property type="match status" value="1"/>
</dbReference>
<dbReference type="Pfam" id="PF16990">
    <property type="entry name" value="CBM_35"/>
    <property type="match status" value="1"/>
</dbReference>
<feature type="domain" description="CBM6" evidence="3">
    <location>
        <begin position="672"/>
        <end position="800"/>
    </location>
</feature>
<dbReference type="Gene3D" id="2.60.120.380">
    <property type="match status" value="1"/>
</dbReference>
<feature type="region of interest" description="Disordered" evidence="1">
    <location>
        <begin position="187"/>
        <end position="226"/>
    </location>
</feature>
<dbReference type="InterPro" id="IPR008979">
    <property type="entry name" value="Galactose-bd-like_sf"/>
</dbReference>
<evidence type="ECO:0000256" key="1">
    <source>
        <dbReference type="SAM" id="MobiDB-lite"/>
    </source>
</evidence>
<dbReference type="Proteomes" id="UP000806528">
    <property type="component" value="Unassembled WGS sequence"/>
</dbReference>
<organism evidence="5 6">
    <name type="scientific">Nocardiopsis coralli</name>
    <dbReference type="NCBI Taxonomy" id="2772213"/>
    <lineage>
        <taxon>Bacteria</taxon>
        <taxon>Bacillati</taxon>
        <taxon>Actinomycetota</taxon>
        <taxon>Actinomycetes</taxon>
        <taxon>Streptosporangiales</taxon>
        <taxon>Nocardiopsidaceae</taxon>
        <taxon>Nocardiopsis</taxon>
    </lineage>
</organism>
<name>A0ABR9P144_9ACTN</name>
<protein>
    <submittedName>
        <fullName evidence="5">DUF1080 domain-containing protein</fullName>
    </submittedName>
</protein>
<proteinExistence type="predicted"/>
<dbReference type="InterPro" id="IPR011042">
    <property type="entry name" value="6-blade_b-propeller_TolB-like"/>
</dbReference>
<gene>
    <name evidence="5" type="ORF">IDM40_02300</name>
</gene>
<dbReference type="PANTHER" id="PTHR33546">
    <property type="entry name" value="LARGE, MULTIFUNCTIONAL SECRETED PROTEIN-RELATED"/>
    <property type="match status" value="1"/>
</dbReference>
<dbReference type="InterPro" id="IPR037524">
    <property type="entry name" value="PA14/GLEYA"/>
</dbReference>
<dbReference type="SUPFAM" id="SSF63829">
    <property type="entry name" value="Calcium-dependent phosphotriesterase"/>
    <property type="match status" value="1"/>
</dbReference>
<dbReference type="InterPro" id="IPR011658">
    <property type="entry name" value="PA14_dom"/>
</dbReference>
<keyword evidence="2" id="KW-0732">Signal</keyword>
<feature type="region of interest" description="Disordered" evidence="1">
    <location>
        <begin position="960"/>
        <end position="979"/>
    </location>
</feature>
<dbReference type="RefSeq" id="WP_193120201.1">
    <property type="nucleotide sequence ID" value="NZ_JADBGI010000002.1"/>
</dbReference>
<sequence length="996" mass="108407">MPSRTGRPPAGALVAVAATGMLLPSAVPAAADDLPPQEPGVTMRVFDVGVELEETCTLTEGQTPNVDELRSHVDWESTDDFGGFESNFLTHVIGNIHAPEDGEYEFRLTSDDGSRLSVGDEEIIDNDRVEPEPAEGTAELSEGPHALRIDHFQGAGDKALQLEWSPPGGDGFETVPESALSTDADVTRVTSPGTKECEDPDATPGDGEPLEDVHPDYTLTDLRPEGYEPKVTGMDWFEDGDMVLTTWAGRESFDGAVELVTGTVGEDADPEDITTQVIATDMNEPQGVVIDDGEIIVAEKHQLSRLTGQDDDGVYQDTEEIATWPSGDTYHEFGFGLLMDEDHYYLNLSVAITPGGRTTVPQHVENRGTSIKVDKDSGEVEYVAGGLRTPNGIGWGPDEEIYVNDNQGDWLPASKLVEIEEGGFYNHYTTPEGPFDDQPVTDPVLWLPHGEISNSPTNPVTVEEGPFEDQLVFGDVTYGGIQRGFIEEVEGDKQGAVFRMTQGLESGVSRLEIGPDGSFYVGGIGGGGNWEQPGKLDHGLQKLTPTSEEAMDMVSMEATEQGFDITYTQPVSEDVIADLGDAYEVEQWSYNPTSDYGGPKLNQEQLSVADASVSDDGLTVSLDIDGLREDRVVHVRSPRPFESAEGQELWSTEAWYTLHTIPNHEEPPNETGVHEAENATLGGNAVLDEEHGNHTGEGYVSGFGETGSSVTWDVDVDEAGTHPVTFRYANGPNPSEMDKTISLSVNGQDQGQITVESTGEWDQWADHVEELELEEGRNTVTVTAGEDDDGHVNWDHLRLRPGSCEPAQPDEGYRMLFDGTQESFADWEMAGPGDFITQADCSVRSVGGLGLTTHPEEFTDYSLKLDWKMTGEDNSGVHIGVPDPEGDPEARNEGFEVQIDAMDEPELTTGAIYSFQGADIEARDEALNPPGEWNSYEIVVEGHNVQVYLNGELINDFDSEGADPDRDLSEGRIGMQNHHTGSDVWFRDVQIKELED</sequence>
<feature type="domain" description="PA14" evidence="4">
    <location>
        <begin position="36"/>
        <end position="179"/>
    </location>
</feature>
<dbReference type="SMART" id="SM00758">
    <property type="entry name" value="PA14"/>
    <property type="match status" value="1"/>
</dbReference>
<dbReference type="EMBL" id="JADBGI010000002">
    <property type="protein sequence ID" value="MBE2997538.1"/>
    <property type="molecule type" value="Genomic_DNA"/>
</dbReference>
<accession>A0ABR9P144</accession>
<reference evidence="5 6" key="1">
    <citation type="submission" date="2020-09" db="EMBL/GenBank/DDBJ databases">
        <title>Diversity and distribution of actinomycetes associated with coral in the coast of Hainan.</title>
        <authorList>
            <person name="Li F."/>
        </authorList>
    </citation>
    <scope>NUCLEOTIDE SEQUENCE [LARGE SCALE GENOMIC DNA]</scope>
    <source>
        <strain evidence="5 6">HNM0947</strain>
    </source>
</reference>